<proteinExistence type="inferred from homology"/>
<evidence type="ECO:0000256" key="10">
    <source>
        <dbReference type="ARBA" id="ARBA00023277"/>
    </source>
</evidence>
<dbReference type="Pfam" id="PF00343">
    <property type="entry name" value="Phosphorylase"/>
    <property type="match status" value="1"/>
</dbReference>
<comment type="subcellular location">
    <subcellularLocation>
        <location evidence="3">Cytoplasm</location>
    </subcellularLocation>
</comment>
<accession>A0A9X5BEL5</accession>
<dbReference type="InterPro" id="IPR000811">
    <property type="entry name" value="Glyco_trans_35"/>
</dbReference>
<organism evidence="14 15">
    <name type="scientific">Parablautia muri</name>
    <dbReference type="NCBI Taxonomy" id="2320879"/>
    <lineage>
        <taxon>Bacteria</taxon>
        <taxon>Bacillati</taxon>
        <taxon>Bacillota</taxon>
        <taxon>Clostridia</taxon>
        <taxon>Lachnospirales</taxon>
        <taxon>Lachnospiraceae</taxon>
        <taxon>Parablautia</taxon>
    </lineage>
</organism>
<dbReference type="PIRSF" id="PIRSF000460">
    <property type="entry name" value="Pprylas_GlgP"/>
    <property type="match status" value="1"/>
</dbReference>
<gene>
    <name evidence="14" type="primary">glgP</name>
    <name evidence="14" type="ORF">D5281_06820</name>
</gene>
<dbReference type="InterPro" id="IPR035090">
    <property type="entry name" value="Pyridoxal_P_attach_site"/>
</dbReference>
<evidence type="ECO:0000256" key="5">
    <source>
        <dbReference type="ARBA" id="ARBA00022490"/>
    </source>
</evidence>
<evidence type="ECO:0000256" key="2">
    <source>
        <dbReference type="ARBA" id="ARBA00001933"/>
    </source>
</evidence>
<comment type="function">
    <text evidence="13">Allosteric enzyme that catalyzes the rate-limiting step in glycogen catabolism, the phosphorolytic cleavage of glycogen to produce glucose-1-phosphate, and plays a central role in maintaining cellular and organismal glucose homeostasis.</text>
</comment>
<dbReference type="FunFam" id="3.40.50.2000:FF:000153">
    <property type="entry name" value="Alpha-1,4 glucan phosphorylase"/>
    <property type="match status" value="1"/>
</dbReference>
<comment type="cofactor">
    <cofactor evidence="2 13">
        <name>pyridoxal 5'-phosphate</name>
        <dbReference type="ChEBI" id="CHEBI:597326"/>
    </cofactor>
</comment>
<dbReference type="EC" id="2.4.1.1" evidence="13"/>
<evidence type="ECO:0000256" key="12">
    <source>
        <dbReference type="PIRSR" id="PIRSR000460-1"/>
    </source>
</evidence>
<comment type="function">
    <text evidence="11">Phosphorylase is an important allosteric enzyme in carbohydrate metabolism. Enzymes from different sources differ in their regulatory mechanisms and in their natural substrates. However, all known phosphorylases share catalytic and structural properties.</text>
</comment>
<feature type="modified residue" description="N6-(pyridoxal phosphate)lysine" evidence="12">
    <location>
        <position position="619"/>
    </location>
</feature>
<dbReference type="PROSITE" id="PS00102">
    <property type="entry name" value="PHOSPHORYLASE"/>
    <property type="match status" value="1"/>
</dbReference>
<evidence type="ECO:0000313" key="15">
    <source>
        <dbReference type="Proteomes" id="UP001154420"/>
    </source>
</evidence>
<evidence type="ECO:0000256" key="11">
    <source>
        <dbReference type="ARBA" id="ARBA00025174"/>
    </source>
</evidence>
<evidence type="ECO:0000313" key="14">
    <source>
        <dbReference type="EMBL" id="NBJ92315.1"/>
    </source>
</evidence>
<dbReference type="SUPFAM" id="SSF53756">
    <property type="entry name" value="UDP-Glycosyltransferase/glycogen phosphorylase"/>
    <property type="match status" value="1"/>
</dbReference>
<dbReference type="EMBL" id="QZDT01000007">
    <property type="protein sequence ID" value="NBJ92315.1"/>
    <property type="molecule type" value="Genomic_DNA"/>
</dbReference>
<keyword evidence="9 12" id="KW-0663">Pyridoxal phosphate</keyword>
<protein>
    <recommendedName>
        <fullName evidence="13">Alpha-1,4 glucan phosphorylase</fullName>
        <ecNumber evidence="13">2.4.1.1</ecNumber>
    </recommendedName>
</protein>
<evidence type="ECO:0000256" key="4">
    <source>
        <dbReference type="ARBA" id="ARBA00006047"/>
    </source>
</evidence>
<comment type="similarity">
    <text evidence="4 13">Belongs to the glycogen phosphorylase family.</text>
</comment>
<evidence type="ECO:0000256" key="7">
    <source>
        <dbReference type="ARBA" id="ARBA00022676"/>
    </source>
</evidence>
<dbReference type="GO" id="GO:0005980">
    <property type="term" value="P:glycogen catabolic process"/>
    <property type="evidence" value="ECO:0007669"/>
    <property type="project" value="TreeGrafter"/>
</dbReference>
<evidence type="ECO:0000256" key="8">
    <source>
        <dbReference type="ARBA" id="ARBA00022679"/>
    </source>
</evidence>
<reference evidence="14" key="1">
    <citation type="submission" date="2018-09" db="EMBL/GenBank/DDBJ databases">
        <title>Murine metabolic-syndrome-specific gut microbial biobank.</title>
        <authorList>
            <person name="Liu C."/>
        </authorList>
    </citation>
    <scope>NUCLEOTIDE SEQUENCE</scope>
    <source>
        <strain evidence="14">D42-62</strain>
    </source>
</reference>
<name>A0A9X5BEL5_9FIRM</name>
<dbReference type="FunFam" id="3.40.50.2000:FF:000003">
    <property type="entry name" value="Alpha-1,4 glucan phosphorylase"/>
    <property type="match status" value="1"/>
</dbReference>
<dbReference type="GO" id="GO:0005737">
    <property type="term" value="C:cytoplasm"/>
    <property type="evidence" value="ECO:0007669"/>
    <property type="project" value="UniProtKB-SubCell"/>
</dbReference>
<dbReference type="GO" id="GO:0008184">
    <property type="term" value="F:glycogen phosphorylase activity"/>
    <property type="evidence" value="ECO:0007669"/>
    <property type="project" value="InterPro"/>
</dbReference>
<keyword evidence="8 13" id="KW-0808">Transferase</keyword>
<dbReference type="NCBIfam" id="TIGR02093">
    <property type="entry name" value="P_ylase"/>
    <property type="match status" value="1"/>
</dbReference>
<dbReference type="PANTHER" id="PTHR11468:SF3">
    <property type="entry name" value="GLYCOGEN PHOSPHORYLASE, LIVER FORM"/>
    <property type="match status" value="1"/>
</dbReference>
<dbReference type="InterPro" id="IPR011833">
    <property type="entry name" value="Glycg_phsphrylas"/>
</dbReference>
<dbReference type="OrthoDB" id="9760804at2"/>
<keyword evidence="15" id="KW-1185">Reference proteome</keyword>
<keyword evidence="5" id="KW-0963">Cytoplasm</keyword>
<evidence type="ECO:0000256" key="6">
    <source>
        <dbReference type="ARBA" id="ARBA00022533"/>
    </source>
</evidence>
<evidence type="ECO:0000256" key="3">
    <source>
        <dbReference type="ARBA" id="ARBA00004496"/>
    </source>
</evidence>
<sequence length="769" mass="88612">MTKQTNLQKDVLVLNLEQQLEEIAGQMFGKTVAELSDQETYYVILVYVKRLMEVSDANEGEKKVYYISAEFLIGKLLSNNLINLKIYRKLDEFLKSKGKDLAMIEEVEPEPSLGNGGLGRLAACFLDSITTMGFLGDGIGLNYHFGLFKQVFKDRLQNAEKNDWIEENSWLTKTDVTFDVYFGDQKVVSRLYDIDVAGYDSGVNKLHLFDIETVDESIVKDGIDFDKEDIEKNLTLFLYPDDSDEAGRLLRIYQQYFMVSNAAQLILREMKEKKYDLRKMYEHAVIQINDTHPTMVIPELIRILVEEKAFTMDEAIEVVRKTCAYTNHTILAEALEKWPLAYLEKVVPQLVPYIKELDKRVAKEYEDPKVQIIDEDDRVHMAHIDIHYGFSVNGVAAIHTEILKDSELNAFYKIYPEKFNNKTNGITFRRWLISCNRELTHFLADTIGDGFKKDADKLEKLLDHQEDQSVLDRLEEIKMNRKKDLAAYVQKAEGITLDPESIFDIQIKRLHEYKRQQMNALYIIHKYLEIKDGKKPVRPLTFIFGAKAAPAYVIAQDIIHLILVLQEIINNDPDVSPYMKVVMVENYNVSYAEKLIPACDISEQISLASKEASGTGNMKFMLNGAVTLGTSDGANVEIHELVGDDNIYIFGEKSEAVIAHYEKADYVSKDYYEKSPVIKEAVDFIVGKQALAVGHKENLERLYKELLNKDWFMTLLDLEEYIAVKDKAFADYEDRQKWKKMMLVNIAKAGFFSSDRTIAEYNRDIWKLK</sequence>
<comment type="caution">
    <text evidence="14">The sequence shown here is derived from an EMBL/GenBank/DDBJ whole genome shotgun (WGS) entry which is preliminary data.</text>
</comment>
<dbReference type="GO" id="GO:0030170">
    <property type="term" value="F:pyridoxal phosphate binding"/>
    <property type="evidence" value="ECO:0007669"/>
    <property type="project" value="InterPro"/>
</dbReference>
<keyword evidence="6" id="KW-0021">Allosteric enzyme</keyword>
<dbReference type="Proteomes" id="UP001154420">
    <property type="component" value="Unassembled WGS sequence"/>
</dbReference>
<keyword evidence="10 13" id="KW-0119">Carbohydrate metabolism</keyword>
<keyword evidence="7 13" id="KW-0328">Glycosyltransferase</keyword>
<dbReference type="AlphaFoldDB" id="A0A9X5BEL5"/>
<evidence type="ECO:0000256" key="13">
    <source>
        <dbReference type="RuleBase" id="RU000587"/>
    </source>
</evidence>
<dbReference type="PANTHER" id="PTHR11468">
    <property type="entry name" value="GLYCOGEN PHOSPHORYLASE"/>
    <property type="match status" value="1"/>
</dbReference>
<dbReference type="RefSeq" id="WP_160559413.1">
    <property type="nucleotide sequence ID" value="NZ_QZDT01000007.1"/>
</dbReference>
<evidence type="ECO:0000256" key="9">
    <source>
        <dbReference type="ARBA" id="ARBA00022898"/>
    </source>
</evidence>
<dbReference type="Gene3D" id="3.40.50.2000">
    <property type="entry name" value="Glycogen Phosphorylase B"/>
    <property type="match status" value="2"/>
</dbReference>
<evidence type="ECO:0000256" key="1">
    <source>
        <dbReference type="ARBA" id="ARBA00001275"/>
    </source>
</evidence>
<comment type="catalytic activity">
    <reaction evidence="1 13">
        <text>[(1-&gt;4)-alpha-D-glucosyl](n) + phosphate = [(1-&gt;4)-alpha-D-glucosyl](n-1) + alpha-D-glucose 1-phosphate</text>
        <dbReference type="Rhea" id="RHEA:41732"/>
        <dbReference type="Rhea" id="RHEA-COMP:9584"/>
        <dbReference type="Rhea" id="RHEA-COMP:9586"/>
        <dbReference type="ChEBI" id="CHEBI:15444"/>
        <dbReference type="ChEBI" id="CHEBI:43474"/>
        <dbReference type="ChEBI" id="CHEBI:58601"/>
        <dbReference type="EC" id="2.4.1.1"/>
    </reaction>
</comment>